<evidence type="ECO:0000313" key="3">
    <source>
        <dbReference type="Proteomes" id="UP000070544"/>
    </source>
</evidence>
<reference evidence="2 3" key="1">
    <citation type="journal article" date="2015" name="Genome Biol. Evol.">
        <title>Phylogenomic analyses indicate that early fungi evolved digesting cell walls of algal ancestors of land plants.</title>
        <authorList>
            <person name="Chang Y."/>
            <person name="Wang S."/>
            <person name="Sekimoto S."/>
            <person name="Aerts A.L."/>
            <person name="Choi C."/>
            <person name="Clum A."/>
            <person name="LaButti K.M."/>
            <person name="Lindquist E.A."/>
            <person name="Yee Ngan C."/>
            <person name="Ohm R.A."/>
            <person name="Salamov A.A."/>
            <person name="Grigoriev I.V."/>
            <person name="Spatafora J.W."/>
            <person name="Berbee M.L."/>
        </authorList>
    </citation>
    <scope>NUCLEOTIDE SEQUENCE [LARGE SCALE GENOMIC DNA]</scope>
    <source>
        <strain evidence="2 3">JEL478</strain>
    </source>
</reference>
<accession>A0A139AYB1</accession>
<gene>
    <name evidence="2" type="ORF">M427DRAFT_276991</name>
</gene>
<evidence type="ECO:0000256" key="1">
    <source>
        <dbReference type="SAM" id="MobiDB-lite"/>
    </source>
</evidence>
<sequence>MKTPRIWRGWQGRGTWYVLSWFAKGATVSTSEVTSIVGTDMRGARRRGDKHRQDRVRNGEHGLDAHEPPPPRFCPSNHRLCAHPLSAPSPAAVAHDGPRRSLYRGRRIYRSVRSISAHYTPRYQRVARPRGARTGGGTEAMLCADRRGRVWTTWGCVPHSHAVGVEVGRGGEQGKRVVHEKGGGKLRRGWK</sequence>
<evidence type="ECO:0000313" key="2">
    <source>
        <dbReference type="EMBL" id="KXS21709.1"/>
    </source>
</evidence>
<dbReference type="Proteomes" id="UP000070544">
    <property type="component" value="Unassembled WGS sequence"/>
</dbReference>
<keyword evidence="3" id="KW-1185">Reference proteome</keyword>
<dbReference type="AlphaFoldDB" id="A0A139AYB1"/>
<name>A0A139AYB1_GONPJ</name>
<dbReference type="EMBL" id="KQ965732">
    <property type="protein sequence ID" value="KXS21709.1"/>
    <property type="molecule type" value="Genomic_DNA"/>
</dbReference>
<feature type="region of interest" description="Disordered" evidence="1">
    <location>
        <begin position="41"/>
        <end position="71"/>
    </location>
</feature>
<organism evidence="2 3">
    <name type="scientific">Gonapodya prolifera (strain JEL478)</name>
    <name type="common">Monoblepharis prolifera</name>
    <dbReference type="NCBI Taxonomy" id="1344416"/>
    <lineage>
        <taxon>Eukaryota</taxon>
        <taxon>Fungi</taxon>
        <taxon>Fungi incertae sedis</taxon>
        <taxon>Chytridiomycota</taxon>
        <taxon>Chytridiomycota incertae sedis</taxon>
        <taxon>Monoblepharidomycetes</taxon>
        <taxon>Monoblepharidales</taxon>
        <taxon>Gonapodyaceae</taxon>
        <taxon>Gonapodya</taxon>
    </lineage>
</organism>
<proteinExistence type="predicted"/>
<protein>
    <submittedName>
        <fullName evidence="2">Uncharacterized protein</fullName>
    </submittedName>
</protein>
<feature type="compositionally biased region" description="Basic and acidic residues" evidence="1">
    <location>
        <begin position="51"/>
        <end position="69"/>
    </location>
</feature>